<dbReference type="EMBL" id="JBHUII010000003">
    <property type="protein sequence ID" value="MFD2205263.1"/>
    <property type="molecule type" value="Genomic_DNA"/>
</dbReference>
<sequence length="532" mass="59259">MRVQLTGDNRLGITQEVLTVLVKSGLDIRNLEVTTHYIYMDIPALKKPGLKALADAVKKVSGIHDVSAIDLLPTERRRLQLHAVLSSLPDPVIAIDTQGFITQTNEAAQEILQKSEAKLRCFPLDKLLNSPITELLQQAAFQIPETEMALGAETFLLHAEPITSRDKNDTEISGSVLIFQRPARIGRAFSALDTRQATRGFSAILGDTDVMKHIKAKALRLSKVDAPLLILGETGTGKELFARAAHEASNRNKHSFLALNCAALPENLAESELFGYASGAFTSAAKGGKPGLLELADTGTVFLDEIGELSPYLQAKLLRFFQDGTFRRVGGTKEIKVDVRTISATNRDLEKMVTTKKFREDLFYRLNVLSINIPPLRHRIEDIPLLAKHFIARAAQQIRCQAPKISPELLELLNSYAWPGNIRQMENLLFRAVSLCDDNILHPRDLELHDQEKETIGAAKNNYLTSEKISTPTNPNTAPPHSYKEALENFEKKLFSELYPHYPSSRKLAHILNVSHTTIADKLRKYKIKPSE</sequence>
<dbReference type="SUPFAM" id="SSF46689">
    <property type="entry name" value="Homeodomain-like"/>
    <property type="match status" value="1"/>
</dbReference>
<keyword evidence="7" id="KW-0805">Transcription regulation</keyword>
<keyword evidence="6" id="KW-0067">ATP-binding</keyword>
<dbReference type="PROSITE" id="PS00676">
    <property type="entry name" value="SIGMA54_INTERACT_2"/>
    <property type="match status" value="1"/>
</dbReference>
<dbReference type="InterPro" id="IPR027417">
    <property type="entry name" value="P-loop_NTPase"/>
</dbReference>
<dbReference type="SMART" id="SM00091">
    <property type="entry name" value="PAS"/>
    <property type="match status" value="1"/>
</dbReference>
<feature type="domain" description="Sigma-54 factor interaction" evidence="12">
    <location>
        <begin position="204"/>
        <end position="434"/>
    </location>
</feature>
<keyword evidence="5" id="KW-0058">Aromatic hydrocarbons catabolism</keyword>
<keyword evidence="3" id="KW-0678">Repressor</keyword>
<dbReference type="PANTHER" id="PTHR32071">
    <property type="entry name" value="TRANSCRIPTIONAL REGULATORY PROTEIN"/>
    <property type="match status" value="1"/>
</dbReference>
<dbReference type="PANTHER" id="PTHR32071:SF3">
    <property type="entry name" value="HTH-TYPE TRANSCRIPTIONAL REGULATORY PROTEIN TYRR"/>
    <property type="match status" value="1"/>
</dbReference>
<name>A0ABW5BK56_9PROT</name>
<evidence type="ECO:0000313" key="15">
    <source>
        <dbReference type="Proteomes" id="UP001597294"/>
    </source>
</evidence>
<comment type="subcellular location">
    <subcellularLocation>
        <location evidence="1">Cytoplasm</location>
    </subcellularLocation>
</comment>
<dbReference type="Gene3D" id="3.30.70.260">
    <property type="match status" value="1"/>
</dbReference>
<evidence type="ECO:0000256" key="6">
    <source>
        <dbReference type="ARBA" id="ARBA00022840"/>
    </source>
</evidence>
<accession>A0ABW5BK56</accession>
<evidence type="ECO:0000256" key="9">
    <source>
        <dbReference type="ARBA" id="ARBA00023159"/>
    </source>
</evidence>
<dbReference type="InterPro" id="IPR013767">
    <property type="entry name" value="PAS_fold"/>
</dbReference>
<dbReference type="SUPFAM" id="SSF55785">
    <property type="entry name" value="PYP-like sensor domain (PAS domain)"/>
    <property type="match status" value="1"/>
</dbReference>
<dbReference type="Gene3D" id="3.40.50.300">
    <property type="entry name" value="P-loop containing nucleotide triphosphate hydrolases"/>
    <property type="match status" value="1"/>
</dbReference>
<dbReference type="PROSITE" id="PS50045">
    <property type="entry name" value="SIGMA54_INTERACT_4"/>
    <property type="match status" value="1"/>
</dbReference>
<evidence type="ECO:0000259" key="12">
    <source>
        <dbReference type="PROSITE" id="PS50045"/>
    </source>
</evidence>
<dbReference type="InterPro" id="IPR035965">
    <property type="entry name" value="PAS-like_dom_sf"/>
</dbReference>
<feature type="domain" description="PAS" evidence="13">
    <location>
        <begin position="77"/>
        <end position="119"/>
    </location>
</feature>
<dbReference type="InterPro" id="IPR025662">
    <property type="entry name" value="Sigma_54_int_dom_ATP-bd_1"/>
</dbReference>
<dbReference type="SMART" id="SM00382">
    <property type="entry name" value="AAA"/>
    <property type="match status" value="1"/>
</dbReference>
<dbReference type="SUPFAM" id="SSF52540">
    <property type="entry name" value="P-loop containing nucleoside triphosphate hydrolases"/>
    <property type="match status" value="1"/>
</dbReference>
<dbReference type="PROSITE" id="PS00675">
    <property type="entry name" value="SIGMA54_INTERACT_1"/>
    <property type="match status" value="1"/>
</dbReference>
<dbReference type="InterPro" id="IPR009057">
    <property type="entry name" value="Homeodomain-like_sf"/>
</dbReference>
<dbReference type="InterPro" id="IPR030828">
    <property type="entry name" value="HTH_TyrR"/>
</dbReference>
<evidence type="ECO:0000256" key="10">
    <source>
        <dbReference type="ARBA" id="ARBA00023163"/>
    </source>
</evidence>
<dbReference type="Gene3D" id="1.10.8.60">
    <property type="match status" value="1"/>
</dbReference>
<dbReference type="Pfam" id="PF25601">
    <property type="entry name" value="AAA_lid_14"/>
    <property type="match status" value="1"/>
</dbReference>
<dbReference type="NCBIfam" id="TIGR04381">
    <property type="entry name" value="HTH_TypR"/>
    <property type="match status" value="1"/>
</dbReference>
<evidence type="ECO:0000256" key="5">
    <source>
        <dbReference type="ARBA" id="ARBA00022797"/>
    </source>
</evidence>
<dbReference type="Gene3D" id="1.10.10.60">
    <property type="entry name" value="Homeodomain-like"/>
    <property type="match status" value="1"/>
</dbReference>
<evidence type="ECO:0000259" key="13">
    <source>
        <dbReference type="PROSITE" id="PS50112"/>
    </source>
</evidence>
<evidence type="ECO:0000256" key="2">
    <source>
        <dbReference type="ARBA" id="ARBA00022490"/>
    </source>
</evidence>
<evidence type="ECO:0000313" key="14">
    <source>
        <dbReference type="EMBL" id="MFD2205263.1"/>
    </source>
</evidence>
<comment type="caution">
    <text evidence="14">The sequence shown here is derived from an EMBL/GenBank/DDBJ whole genome shotgun (WGS) entry which is preliminary data.</text>
</comment>
<evidence type="ECO:0000256" key="4">
    <source>
        <dbReference type="ARBA" id="ARBA00022741"/>
    </source>
</evidence>
<dbReference type="InterPro" id="IPR025943">
    <property type="entry name" value="Sigma_54_int_dom_ATP-bd_2"/>
</dbReference>
<reference evidence="15" key="1">
    <citation type="journal article" date="2019" name="Int. J. Syst. Evol. Microbiol.">
        <title>The Global Catalogue of Microorganisms (GCM) 10K type strain sequencing project: providing services to taxonomists for standard genome sequencing and annotation.</title>
        <authorList>
            <consortium name="The Broad Institute Genomics Platform"/>
            <consortium name="The Broad Institute Genome Sequencing Center for Infectious Disease"/>
            <person name="Wu L."/>
            <person name="Ma J."/>
        </authorList>
    </citation>
    <scope>NUCLEOTIDE SEQUENCE [LARGE SCALE GENOMIC DNA]</scope>
    <source>
        <strain evidence="15">CGMCC 4.7192</strain>
    </source>
</reference>
<dbReference type="Pfam" id="PF00158">
    <property type="entry name" value="Sigma54_activat"/>
    <property type="match status" value="1"/>
</dbReference>
<dbReference type="PROSITE" id="PS50112">
    <property type="entry name" value="PAS"/>
    <property type="match status" value="1"/>
</dbReference>
<keyword evidence="4" id="KW-0547">Nucleotide-binding</keyword>
<organism evidence="14 15">
    <name type="scientific">Kiloniella antarctica</name>
    <dbReference type="NCBI Taxonomy" id="1550907"/>
    <lineage>
        <taxon>Bacteria</taxon>
        <taxon>Pseudomonadati</taxon>
        <taxon>Pseudomonadota</taxon>
        <taxon>Alphaproteobacteria</taxon>
        <taxon>Rhodospirillales</taxon>
        <taxon>Kiloniellaceae</taxon>
        <taxon>Kiloniella</taxon>
    </lineage>
</organism>
<dbReference type="InterPro" id="IPR003593">
    <property type="entry name" value="AAA+_ATPase"/>
</dbReference>
<dbReference type="InterPro" id="IPR058031">
    <property type="entry name" value="AAA_lid_NorR"/>
</dbReference>
<keyword evidence="8" id="KW-0238">DNA-binding</keyword>
<dbReference type="InterPro" id="IPR002078">
    <property type="entry name" value="Sigma_54_int"/>
</dbReference>
<evidence type="ECO:0000256" key="3">
    <source>
        <dbReference type="ARBA" id="ARBA00022491"/>
    </source>
</evidence>
<keyword evidence="9" id="KW-0010">Activator</keyword>
<evidence type="ECO:0000256" key="11">
    <source>
        <dbReference type="ARBA" id="ARBA00029500"/>
    </source>
</evidence>
<dbReference type="Pfam" id="PF18024">
    <property type="entry name" value="HTH_50"/>
    <property type="match status" value="1"/>
</dbReference>
<proteinExistence type="predicted"/>
<dbReference type="Proteomes" id="UP001597294">
    <property type="component" value="Unassembled WGS sequence"/>
</dbReference>
<keyword evidence="15" id="KW-1185">Reference proteome</keyword>
<gene>
    <name evidence="14" type="ORF">ACFSKO_06570</name>
</gene>
<dbReference type="CDD" id="cd00130">
    <property type="entry name" value="PAS"/>
    <property type="match status" value="1"/>
</dbReference>
<dbReference type="CDD" id="cd00009">
    <property type="entry name" value="AAA"/>
    <property type="match status" value="1"/>
</dbReference>
<evidence type="ECO:0000256" key="1">
    <source>
        <dbReference type="ARBA" id="ARBA00004496"/>
    </source>
</evidence>
<dbReference type="Gene3D" id="3.30.450.20">
    <property type="entry name" value="PAS domain"/>
    <property type="match status" value="1"/>
</dbReference>
<dbReference type="InterPro" id="IPR000014">
    <property type="entry name" value="PAS"/>
</dbReference>
<keyword evidence="2" id="KW-0963">Cytoplasm</keyword>
<protein>
    <recommendedName>
        <fullName evidence="11">HTH-type transcriptional regulatory protein TyrR</fullName>
    </recommendedName>
</protein>
<evidence type="ECO:0000256" key="7">
    <source>
        <dbReference type="ARBA" id="ARBA00023015"/>
    </source>
</evidence>
<dbReference type="RefSeq" id="WP_380249701.1">
    <property type="nucleotide sequence ID" value="NZ_JBHUII010000003.1"/>
</dbReference>
<evidence type="ECO:0000256" key="8">
    <source>
        <dbReference type="ARBA" id="ARBA00023125"/>
    </source>
</evidence>
<keyword evidence="10" id="KW-0804">Transcription</keyword>
<dbReference type="Pfam" id="PF00989">
    <property type="entry name" value="PAS"/>
    <property type="match status" value="1"/>
</dbReference>